<dbReference type="InterPro" id="IPR015422">
    <property type="entry name" value="PyrdxlP-dep_Trfase_small"/>
</dbReference>
<evidence type="ECO:0000256" key="1">
    <source>
        <dbReference type="ARBA" id="ARBA00001933"/>
    </source>
</evidence>
<dbReference type="Gene3D" id="3.90.1150.10">
    <property type="entry name" value="Aspartate Aminotransferase, domain 1"/>
    <property type="match status" value="1"/>
</dbReference>
<dbReference type="PRINTS" id="PR00799">
    <property type="entry name" value="TRANSAMINASE"/>
</dbReference>
<reference evidence="9" key="2">
    <citation type="submission" date="2025-09" db="UniProtKB">
        <authorList>
            <consortium name="Ensembl"/>
        </authorList>
    </citation>
    <scope>IDENTIFICATION</scope>
</reference>
<accession>A0A8C5PU58</accession>
<protein>
    <recommendedName>
        <fullName evidence="4">aspartate transaminase</fullName>
        <ecNumber evidence="4">2.6.1.1</ecNumber>
    </recommendedName>
</protein>
<dbReference type="GO" id="GO:0004069">
    <property type="term" value="F:L-aspartate:2-oxoglutarate aminotransferase activity"/>
    <property type="evidence" value="ECO:0007669"/>
    <property type="project" value="UniProtKB-EC"/>
</dbReference>
<dbReference type="InterPro" id="IPR015424">
    <property type="entry name" value="PyrdxlP-dep_Trfase"/>
</dbReference>
<evidence type="ECO:0000313" key="9">
    <source>
        <dbReference type="Ensembl" id="ENSLLEP00000028002.1"/>
    </source>
</evidence>
<proteinExistence type="inferred from homology"/>
<dbReference type="Pfam" id="PF00155">
    <property type="entry name" value="Aminotran_1_2"/>
    <property type="match status" value="1"/>
</dbReference>
<keyword evidence="5" id="KW-0032">Aminotransferase</keyword>
<dbReference type="AlphaFoldDB" id="A0A8C5PU58"/>
<sequence>MTTLSLFSDIPEASSDNLVYETFIKDTNEKKVFLGQRVLVSENGYPWVPYPVKKVCRQLLDDPLLSYELEQGLEPSSLISRTCELTVGKNSIALLENRIGGVQTLGSIGALKVGADFLYQWYNRHDPKKALCLMSSTCDKYCQIFRESGFTDVNSYRFWNSKSKRLSISDMLEDLKKSPDFSIIFLQMACCPAGMQITTKEWTEIATVMKEKKMFPFFHLQAQGLASGDVDTDAWPLRYFVQEGFELFCAQSFTTNFGLYGERVGCLLAVLKSNEELICVRSQLERLVQVKSLESPAFGSRIVATVLNNASYSKEWKDSLKSAVQRLMLIRAKTNERLKVLGSWESWEHITEQTGLFSYTGLTPARVDFLAKKTHVYLNADGSINITCLNPRNLEYVMQCIIQAVQQIPEEEVKELKSDYKFHNNEAGNINIKESKKQKF</sequence>
<reference evidence="9" key="1">
    <citation type="submission" date="2025-08" db="UniProtKB">
        <authorList>
            <consortium name="Ensembl"/>
        </authorList>
    </citation>
    <scope>IDENTIFICATION</scope>
</reference>
<evidence type="ECO:0000256" key="2">
    <source>
        <dbReference type="ARBA" id="ARBA00007441"/>
    </source>
</evidence>
<dbReference type="SUPFAM" id="SSF53383">
    <property type="entry name" value="PLP-dependent transferases"/>
    <property type="match status" value="1"/>
</dbReference>
<evidence type="ECO:0000313" key="10">
    <source>
        <dbReference type="Proteomes" id="UP000694569"/>
    </source>
</evidence>
<comment type="similarity">
    <text evidence="2">Belongs to the class-I pyridoxal-phosphate-dependent aminotransferase family.</text>
</comment>
<evidence type="ECO:0000256" key="4">
    <source>
        <dbReference type="ARBA" id="ARBA00012753"/>
    </source>
</evidence>
<organism evidence="9 10">
    <name type="scientific">Leptobrachium leishanense</name>
    <name type="common">Leishan spiny toad</name>
    <dbReference type="NCBI Taxonomy" id="445787"/>
    <lineage>
        <taxon>Eukaryota</taxon>
        <taxon>Metazoa</taxon>
        <taxon>Chordata</taxon>
        <taxon>Craniata</taxon>
        <taxon>Vertebrata</taxon>
        <taxon>Euteleostomi</taxon>
        <taxon>Amphibia</taxon>
        <taxon>Batrachia</taxon>
        <taxon>Anura</taxon>
        <taxon>Pelobatoidea</taxon>
        <taxon>Megophryidae</taxon>
        <taxon>Leptobrachium</taxon>
    </lineage>
</organism>
<dbReference type="Ensembl" id="ENSLLET00000029095.1">
    <property type="protein sequence ID" value="ENSLLEP00000028002.1"/>
    <property type="gene ID" value="ENSLLEG00000017794.1"/>
</dbReference>
<evidence type="ECO:0000256" key="6">
    <source>
        <dbReference type="ARBA" id="ARBA00022679"/>
    </source>
</evidence>
<name>A0A8C5PU58_9ANUR</name>
<comment type="cofactor">
    <cofactor evidence="1">
        <name>pyridoxal 5'-phosphate</name>
        <dbReference type="ChEBI" id="CHEBI:597326"/>
    </cofactor>
</comment>
<evidence type="ECO:0000256" key="7">
    <source>
        <dbReference type="ARBA" id="ARBA00022898"/>
    </source>
</evidence>
<dbReference type="GO" id="GO:0006532">
    <property type="term" value="P:aspartate biosynthetic process"/>
    <property type="evidence" value="ECO:0007669"/>
    <property type="project" value="TreeGrafter"/>
</dbReference>
<evidence type="ECO:0000259" key="8">
    <source>
        <dbReference type="Pfam" id="PF00155"/>
    </source>
</evidence>
<dbReference type="PANTHER" id="PTHR11879">
    <property type="entry name" value="ASPARTATE AMINOTRANSFERASE"/>
    <property type="match status" value="1"/>
</dbReference>
<dbReference type="OrthoDB" id="6752799at2759"/>
<dbReference type="GO" id="GO:0030170">
    <property type="term" value="F:pyridoxal phosphate binding"/>
    <property type="evidence" value="ECO:0007669"/>
    <property type="project" value="InterPro"/>
</dbReference>
<dbReference type="PANTHER" id="PTHR11879:SF6">
    <property type="entry name" value="ASPARTATE AMINOTRANSFERASE, CYTOPLASMIC 2-RELATED"/>
    <property type="match status" value="1"/>
</dbReference>
<dbReference type="GO" id="GO:0005829">
    <property type="term" value="C:cytosol"/>
    <property type="evidence" value="ECO:0007669"/>
    <property type="project" value="TreeGrafter"/>
</dbReference>
<dbReference type="Gene3D" id="3.40.640.10">
    <property type="entry name" value="Type I PLP-dependent aspartate aminotransferase-like (Major domain)"/>
    <property type="match status" value="1"/>
</dbReference>
<keyword evidence="7" id="KW-0663">Pyridoxal phosphate</keyword>
<dbReference type="InterPro" id="IPR015421">
    <property type="entry name" value="PyrdxlP-dep_Trfase_major"/>
</dbReference>
<feature type="domain" description="Aminotransferase class I/classII large" evidence="8">
    <location>
        <begin position="91"/>
        <end position="399"/>
    </location>
</feature>
<dbReference type="EC" id="2.6.1.1" evidence="4"/>
<comment type="subunit">
    <text evidence="3">Homodimer.</text>
</comment>
<dbReference type="Proteomes" id="UP000694569">
    <property type="component" value="Unplaced"/>
</dbReference>
<dbReference type="GeneTree" id="ENSGT00950000183082"/>
<keyword evidence="6" id="KW-0808">Transferase</keyword>
<evidence type="ECO:0000256" key="5">
    <source>
        <dbReference type="ARBA" id="ARBA00022576"/>
    </source>
</evidence>
<dbReference type="InterPro" id="IPR004839">
    <property type="entry name" value="Aminotransferase_I/II_large"/>
</dbReference>
<evidence type="ECO:0000256" key="3">
    <source>
        <dbReference type="ARBA" id="ARBA00011738"/>
    </source>
</evidence>
<keyword evidence="10" id="KW-1185">Reference proteome</keyword>
<dbReference type="InterPro" id="IPR000796">
    <property type="entry name" value="Asp_trans"/>
</dbReference>